<feature type="region of interest" description="Disordered" evidence="1">
    <location>
        <begin position="489"/>
        <end position="515"/>
    </location>
</feature>
<dbReference type="Proteomes" id="UP000226031">
    <property type="component" value="Unassembled WGS sequence"/>
</dbReference>
<feature type="compositionally biased region" description="Low complexity" evidence="1">
    <location>
        <begin position="396"/>
        <end position="428"/>
    </location>
</feature>
<keyword evidence="3" id="KW-1185">Reference proteome</keyword>
<accession>A0A2B7YWM1</accession>
<evidence type="ECO:0000256" key="1">
    <source>
        <dbReference type="SAM" id="MobiDB-lite"/>
    </source>
</evidence>
<sequence>MSLTQPMSPPSRQPFGVIDPSRLRFLQSAKNQQNGISAPSLKRRLETSDLSDSENVDPSSSSGAKRTRNSLDEDVSKTTKTTTRFTFAPPSTPKRLHQTPLSQIIKRAPLPNSAPLRAPAGRSPKSKPAKAFSRRSIGSSYTRIDPPSFTKPHAAPRAPFSIADALHGTLNNTINTSVANFQSQSQSQTHTQTLQSTKITALDINNISSSSSKRHPKAWDFEIYADTEQDEMANLMEHSTCVLDISDDEDKSRNKDDRGKENIPPPSPLVGFGGQRVVDGGEVVNYNNNATAAADGADGTSRNVEMTDNEQRAALGELDVAHFVSVSKEEADEDEGEEEEKNENENERERERENASSTIDPTAIPLPPPTEQEDESSQLQSQSQSQSQEEKEKASGSESEACEIIASSSSTSSSSSSRPTSQPQPSSSNDTYYHYHHHHHHHHHNQQQKLHQNQYQYQNQPTLASHAAISALISSTAPVVVDTTTNTAAATSSSFPTGNEIEIWESGSAADEAEA</sequence>
<protein>
    <submittedName>
        <fullName evidence="2">Uncharacterized protein</fullName>
    </submittedName>
</protein>
<dbReference type="AlphaFoldDB" id="A0A2B7YWM1"/>
<dbReference type="VEuPathDB" id="FungiDB:EMCG_07338"/>
<feature type="compositionally biased region" description="Acidic residues" evidence="1">
    <location>
        <begin position="330"/>
        <end position="342"/>
    </location>
</feature>
<feature type="compositionally biased region" description="Low complexity" evidence="1">
    <location>
        <begin position="78"/>
        <end position="87"/>
    </location>
</feature>
<feature type="compositionally biased region" description="Low complexity" evidence="1">
    <location>
        <begin position="377"/>
        <end position="387"/>
    </location>
</feature>
<dbReference type="EMBL" id="PDND01000405">
    <property type="protein sequence ID" value="PGH28474.1"/>
    <property type="molecule type" value="Genomic_DNA"/>
</dbReference>
<evidence type="ECO:0000313" key="2">
    <source>
        <dbReference type="EMBL" id="PGH28474.1"/>
    </source>
</evidence>
<dbReference type="STRING" id="73230.A0A2B7YWM1"/>
<reference evidence="2 3" key="1">
    <citation type="submission" date="2017-10" db="EMBL/GenBank/DDBJ databases">
        <title>Comparative genomics in systemic dimorphic fungi from Ajellomycetaceae.</title>
        <authorList>
            <person name="Munoz J.F."/>
            <person name="Mcewen J.G."/>
            <person name="Clay O.K."/>
            <person name="Cuomo C.A."/>
        </authorList>
    </citation>
    <scope>NUCLEOTIDE SEQUENCE [LARGE SCALE GENOMIC DNA]</scope>
    <source>
        <strain evidence="2 3">UAMH4076</strain>
    </source>
</reference>
<feature type="region of interest" description="Disordered" evidence="1">
    <location>
        <begin position="244"/>
        <end position="274"/>
    </location>
</feature>
<feature type="compositionally biased region" description="Basic and acidic residues" evidence="1">
    <location>
        <begin position="343"/>
        <end position="354"/>
    </location>
</feature>
<name>A0A2B7YWM1_9EURO</name>
<comment type="caution">
    <text evidence="2">The sequence shown here is derived from an EMBL/GenBank/DDBJ whole genome shotgun (WGS) entry which is preliminary data.</text>
</comment>
<proteinExistence type="predicted"/>
<gene>
    <name evidence="2" type="ORF">GX50_08784</name>
</gene>
<feature type="compositionally biased region" description="Polar residues" evidence="1">
    <location>
        <begin position="28"/>
        <end position="37"/>
    </location>
</feature>
<evidence type="ECO:0000313" key="3">
    <source>
        <dbReference type="Proteomes" id="UP000226031"/>
    </source>
</evidence>
<organism evidence="2 3">
    <name type="scientific">[Emmonsia] crescens</name>
    <dbReference type="NCBI Taxonomy" id="73230"/>
    <lineage>
        <taxon>Eukaryota</taxon>
        <taxon>Fungi</taxon>
        <taxon>Dikarya</taxon>
        <taxon>Ascomycota</taxon>
        <taxon>Pezizomycotina</taxon>
        <taxon>Eurotiomycetes</taxon>
        <taxon>Eurotiomycetidae</taxon>
        <taxon>Onygenales</taxon>
        <taxon>Ajellomycetaceae</taxon>
        <taxon>Emergomyces</taxon>
    </lineage>
</organism>
<feature type="region of interest" description="Disordered" evidence="1">
    <location>
        <begin position="27"/>
        <end position="155"/>
    </location>
</feature>
<feature type="region of interest" description="Disordered" evidence="1">
    <location>
        <begin position="315"/>
        <end position="453"/>
    </location>
</feature>
<feature type="region of interest" description="Disordered" evidence="1">
    <location>
        <begin position="1"/>
        <end position="20"/>
    </location>
</feature>
<feature type="compositionally biased region" description="Basic and acidic residues" evidence="1">
    <location>
        <begin position="250"/>
        <end position="261"/>
    </location>
</feature>
<feature type="compositionally biased region" description="Basic residues" evidence="1">
    <location>
        <begin position="434"/>
        <end position="446"/>
    </location>
</feature>